<dbReference type="PROSITE" id="PS51257">
    <property type="entry name" value="PROKAR_LIPOPROTEIN"/>
    <property type="match status" value="1"/>
</dbReference>
<dbReference type="RefSeq" id="WP_163608620.1">
    <property type="nucleotide sequence ID" value="NZ_JAABOO010000004.1"/>
</dbReference>
<evidence type="ECO:0000313" key="4">
    <source>
        <dbReference type="EMBL" id="NER15333.1"/>
    </source>
</evidence>
<feature type="domain" description="GH16" evidence="3">
    <location>
        <begin position="286"/>
        <end position="537"/>
    </location>
</feature>
<feature type="chain" id="PRO_5027112324" evidence="2">
    <location>
        <begin position="22"/>
        <end position="537"/>
    </location>
</feature>
<protein>
    <submittedName>
        <fullName evidence="4">Family 16 glycosylhydrolase</fullName>
    </submittedName>
</protein>
<comment type="caution">
    <text evidence="4">The sequence shown here is derived from an EMBL/GenBank/DDBJ whole genome shotgun (WGS) entry which is preliminary data.</text>
</comment>
<evidence type="ECO:0000256" key="1">
    <source>
        <dbReference type="ARBA" id="ARBA00006865"/>
    </source>
</evidence>
<dbReference type="Gene3D" id="2.60.120.200">
    <property type="match status" value="1"/>
</dbReference>
<dbReference type="GO" id="GO:0004553">
    <property type="term" value="F:hydrolase activity, hydrolyzing O-glycosyl compounds"/>
    <property type="evidence" value="ECO:0007669"/>
    <property type="project" value="InterPro"/>
</dbReference>
<keyword evidence="5" id="KW-1185">Reference proteome</keyword>
<keyword evidence="4" id="KW-0378">Hydrolase</keyword>
<name>A0A6P0UXA9_9FLAO</name>
<evidence type="ECO:0000313" key="5">
    <source>
        <dbReference type="Proteomes" id="UP000468581"/>
    </source>
</evidence>
<dbReference type="InterPro" id="IPR050546">
    <property type="entry name" value="Glycosyl_Hydrlase_16"/>
</dbReference>
<dbReference type="Pfam" id="PF00722">
    <property type="entry name" value="Glyco_hydro_16"/>
    <property type="match status" value="1"/>
</dbReference>
<comment type="similarity">
    <text evidence="1">Belongs to the glycosyl hydrolase 16 family.</text>
</comment>
<dbReference type="InterPro" id="IPR013320">
    <property type="entry name" value="ConA-like_dom_sf"/>
</dbReference>
<dbReference type="GO" id="GO:0005975">
    <property type="term" value="P:carbohydrate metabolic process"/>
    <property type="evidence" value="ECO:0007669"/>
    <property type="project" value="InterPro"/>
</dbReference>
<reference evidence="4 5" key="1">
    <citation type="submission" date="2020-01" db="EMBL/GenBank/DDBJ databases">
        <title>Leptobacterium flavescens.</title>
        <authorList>
            <person name="Wang G."/>
        </authorList>
    </citation>
    <scope>NUCLEOTIDE SEQUENCE [LARGE SCALE GENOMIC DNA]</scope>
    <source>
        <strain evidence="4 5">KCTC 22160</strain>
    </source>
</reference>
<feature type="signal peptide" evidence="2">
    <location>
        <begin position="1"/>
        <end position="21"/>
    </location>
</feature>
<dbReference type="AlphaFoldDB" id="A0A6P0UXA9"/>
<keyword evidence="2" id="KW-0732">Signal</keyword>
<dbReference type="EMBL" id="JAABOO010000004">
    <property type="protein sequence ID" value="NER15333.1"/>
    <property type="molecule type" value="Genomic_DNA"/>
</dbReference>
<dbReference type="PANTHER" id="PTHR10963:SF55">
    <property type="entry name" value="GLYCOSIDE HYDROLASE FAMILY 16 PROTEIN"/>
    <property type="match status" value="1"/>
</dbReference>
<dbReference type="PANTHER" id="PTHR10963">
    <property type="entry name" value="GLYCOSYL HYDROLASE-RELATED"/>
    <property type="match status" value="1"/>
</dbReference>
<accession>A0A6P0UXA9</accession>
<proteinExistence type="inferred from homology"/>
<dbReference type="PROSITE" id="PS51762">
    <property type="entry name" value="GH16_2"/>
    <property type="match status" value="1"/>
</dbReference>
<gene>
    <name evidence="4" type="ORF">GWK08_17900</name>
</gene>
<organism evidence="4 5">
    <name type="scientific">Leptobacterium flavescens</name>
    <dbReference type="NCBI Taxonomy" id="472055"/>
    <lineage>
        <taxon>Bacteria</taxon>
        <taxon>Pseudomonadati</taxon>
        <taxon>Bacteroidota</taxon>
        <taxon>Flavobacteriia</taxon>
        <taxon>Flavobacteriales</taxon>
        <taxon>Flavobacteriaceae</taxon>
        <taxon>Leptobacterium</taxon>
    </lineage>
</organism>
<evidence type="ECO:0000256" key="2">
    <source>
        <dbReference type="SAM" id="SignalP"/>
    </source>
</evidence>
<dbReference type="SUPFAM" id="SSF49899">
    <property type="entry name" value="Concanavalin A-like lectins/glucanases"/>
    <property type="match status" value="1"/>
</dbReference>
<dbReference type="InterPro" id="IPR000757">
    <property type="entry name" value="Beta-glucanase-like"/>
</dbReference>
<dbReference type="Proteomes" id="UP000468581">
    <property type="component" value="Unassembled WGS sequence"/>
</dbReference>
<evidence type="ECO:0000259" key="3">
    <source>
        <dbReference type="PROSITE" id="PS51762"/>
    </source>
</evidence>
<dbReference type="CDD" id="cd08023">
    <property type="entry name" value="GH16_laminarinase_like"/>
    <property type="match status" value="1"/>
</dbReference>
<sequence length="537" mass="59320">MKKIKHFIVVFILLTVSACQEDDADFGTVTVPTNLRAEAIIADDQSGNVTVTPTADNALNFHVFFQQGGDPVVASPGESVSFRYTQSGQYSVVVTIVAFGTGGAASSINITLDLDVRLFIDTETLQLIGGDGTKRWVWNQTESGHFGVGDPNADFPNFFSAAPDQLDPCLYDDVLVFNYDDNDNYTFQLETGNNNETFINWAEVNRFFPNASPQQFVDECRDITDQIATNTSFVIIPEEGGRRTLDVENSTLSYWSGAMEYEIVELTADRLTVRGLQTPFLGGGLLAWYHTFIPEGSTPGGGGGSAFENLVWEDNFDVNGAPDTANWDYDLGTGDNGWGNGEEQYYTDRPDNVIIEDGILKITAKRENFNGSQFTSSRIKTQDRFEFQYGRVEGRIKLPTGGGTWPAFWMLGADFETNIWPGAGEIDIMEHVGNQQNTIFGSTHDPNNFGGNARTGTTTVSDASTEFHVYAVEWNETDIRFFVDDQLYFTASNNGSLPFNKDFFIILNVAMGGNFGGVIDGGFTESVMEVDYIRIYQ</sequence>